<reference evidence="2 3" key="1">
    <citation type="submission" date="2023-05" db="EMBL/GenBank/DDBJ databases">
        <title>B98-5 Cell Line De Novo Hybrid Assembly: An Optical Mapping Approach.</title>
        <authorList>
            <person name="Kananen K."/>
            <person name="Auerbach J.A."/>
            <person name="Kautto E."/>
            <person name="Blachly J.S."/>
        </authorList>
    </citation>
    <scope>NUCLEOTIDE SEQUENCE [LARGE SCALE GENOMIC DNA]</scope>
    <source>
        <strain evidence="2">B95-8</strain>
        <tissue evidence="2">Cell line</tissue>
    </source>
</reference>
<comment type="caution">
    <text evidence="2">The sequence shown here is derived from an EMBL/GenBank/DDBJ whole genome shotgun (WGS) entry which is preliminary data.</text>
</comment>
<sequence length="124" mass="12892">MAALTTHYYLDILAKEAGVEAEPVGGDVEPALKKEVPLEGTGAHCDVTGEKMAIARSAREAPGPGSSHSGVQSLASGPVSSDSTFQRPNPKESIPQHQSVLPTAPPPHQPAGCFFLHPCSRGSR</sequence>
<dbReference type="EMBL" id="JASSZA010000008">
    <property type="protein sequence ID" value="KAK2103276.1"/>
    <property type="molecule type" value="Genomic_DNA"/>
</dbReference>
<accession>A0ABQ9V216</accession>
<organism evidence="2 3">
    <name type="scientific">Saguinus oedipus</name>
    <name type="common">Cotton-top tamarin</name>
    <name type="synonym">Oedipomidas oedipus</name>
    <dbReference type="NCBI Taxonomy" id="9490"/>
    <lineage>
        <taxon>Eukaryota</taxon>
        <taxon>Metazoa</taxon>
        <taxon>Chordata</taxon>
        <taxon>Craniata</taxon>
        <taxon>Vertebrata</taxon>
        <taxon>Euteleostomi</taxon>
        <taxon>Mammalia</taxon>
        <taxon>Eutheria</taxon>
        <taxon>Euarchontoglires</taxon>
        <taxon>Primates</taxon>
        <taxon>Haplorrhini</taxon>
        <taxon>Platyrrhini</taxon>
        <taxon>Cebidae</taxon>
        <taxon>Callitrichinae</taxon>
        <taxon>Saguinus</taxon>
    </lineage>
</organism>
<evidence type="ECO:0000313" key="3">
    <source>
        <dbReference type="Proteomes" id="UP001266305"/>
    </source>
</evidence>
<proteinExistence type="predicted"/>
<feature type="compositionally biased region" description="Polar residues" evidence="1">
    <location>
        <begin position="66"/>
        <end position="87"/>
    </location>
</feature>
<evidence type="ECO:0000256" key="1">
    <source>
        <dbReference type="SAM" id="MobiDB-lite"/>
    </source>
</evidence>
<name>A0ABQ9V216_SAGOE</name>
<protein>
    <submittedName>
        <fullName evidence="2">Uncharacterized protein</fullName>
    </submittedName>
</protein>
<evidence type="ECO:0000313" key="2">
    <source>
        <dbReference type="EMBL" id="KAK2103276.1"/>
    </source>
</evidence>
<feature type="region of interest" description="Disordered" evidence="1">
    <location>
        <begin position="54"/>
        <end position="124"/>
    </location>
</feature>
<keyword evidence="3" id="KW-1185">Reference proteome</keyword>
<dbReference type="Proteomes" id="UP001266305">
    <property type="component" value="Unassembled WGS sequence"/>
</dbReference>
<gene>
    <name evidence="2" type="ORF">P7K49_017132</name>
</gene>